<name>A0A6G1CNI4_9ORYZ</name>
<reference evidence="1 2" key="1">
    <citation type="submission" date="2019-11" db="EMBL/GenBank/DDBJ databases">
        <title>Whole genome sequence of Oryza granulata.</title>
        <authorList>
            <person name="Li W."/>
        </authorList>
    </citation>
    <scope>NUCLEOTIDE SEQUENCE [LARGE SCALE GENOMIC DNA]</scope>
    <source>
        <strain evidence="2">cv. Menghai</strain>
        <tissue evidence="1">Leaf</tissue>
    </source>
</reference>
<dbReference type="Proteomes" id="UP000479710">
    <property type="component" value="Unassembled WGS sequence"/>
</dbReference>
<proteinExistence type="predicted"/>
<evidence type="ECO:0000313" key="2">
    <source>
        <dbReference type="Proteomes" id="UP000479710"/>
    </source>
</evidence>
<protein>
    <submittedName>
        <fullName evidence="1">Uncharacterized protein</fullName>
    </submittedName>
</protein>
<organism evidence="1 2">
    <name type="scientific">Oryza meyeriana var. granulata</name>
    <dbReference type="NCBI Taxonomy" id="110450"/>
    <lineage>
        <taxon>Eukaryota</taxon>
        <taxon>Viridiplantae</taxon>
        <taxon>Streptophyta</taxon>
        <taxon>Embryophyta</taxon>
        <taxon>Tracheophyta</taxon>
        <taxon>Spermatophyta</taxon>
        <taxon>Magnoliopsida</taxon>
        <taxon>Liliopsida</taxon>
        <taxon>Poales</taxon>
        <taxon>Poaceae</taxon>
        <taxon>BOP clade</taxon>
        <taxon>Oryzoideae</taxon>
        <taxon>Oryzeae</taxon>
        <taxon>Oryzinae</taxon>
        <taxon>Oryza</taxon>
        <taxon>Oryza meyeriana</taxon>
    </lineage>
</organism>
<dbReference type="AlphaFoldDB" id="A0A6G1CNI4"/>
<dbReference type="EMBL" id="SPHZ02000008">
    <property type="protein sequence ID" value="KAF0901680.1"/>
    <property type="molecule type" value="Genomic_DNA"/>
</dbReference>
<keyword evidence="2" id="KW-1185">Reference proteome</keyword>
<sequence length="67" mass="7310">MQTTKTADGVAAWCSRTQCGAHRTAADSLLTAAQRRHRGHWGNSTYETDANIRRRKIGAAWPAGGQE</sequence>
<comment type="caution">
    <text evidence="1">The sequence shown here is derived from an EMBL/GenBank/DDBJ whole genome shotgun (WGS) entry which is preliminary data.</text>
</comment>
<accession>A0A6G1CNI4</accession>
<gene>
    <name evidence="1" type="ORF">E2562_003629</name>
</gene>
<evidence type="ECO:0000313" key="1">
    <source>
        <dbReference type="EMBL" id="KAF0901680.1"/>
    </source>
</evidence>